<dbReference type="InterPro" id="IPR023374">
    <property type="entry name" value="AttH-like_dom_sf"/>
</dbReference>
<dbReference type="EMBL" id="BAABRP010000017">
    <property type="protein sequence ID" value="GAA5514381.1"/>
    <property type="molecule type" value="Genomic_DNA"/>
</dbReference>
<dbReference type="PANTHER" id="PTHR38591">
    <property type="entry name" value="HYDROLASE"/>
    <property type="match status" value="1"/>
</dbReference>
<gene>
    <name evidence="3" type="ORF">Dcar01_03136</name>
</gene>
<dbReference type="PROSITE" id="PS51257">
    <property type="entry name" value="PROKAR_LIPOPROTEIN"/>
    <property type="match status" value="1"/>
</dbReference>
<dbReference type="Pfam" id="PF07143">
    <property type="entry name" value="CrtC"/>
    <property type="match status" value="1"/>
</dbReference>
<dbReference type="Pfam" id="PF17186">
    <property type="entry name" value="Lipocalin_9"/>
    <property type="match status" value="1"/>
</dbReference>
<protein>
    <recommendedName>
        <fullName evidence="2">AttH domain-containing protein</fullName>
    </recommendedName>
</protein>
<dbReference type="SUPFAM" id="SSF159245">
    <property type="entry name" value="AttH-like"/>
    <property type="match status" value="1"/>
</dbReference>
<evidence type="ECO:0000313" key="4">
    <source>
        <dbReference type="Proteomes" id="UP001401887"/>
    </source>
</evidence>
<feature type="domain" description="AttH" evidence="2">
    <location>
        <begin position="42"/>
        <end position="186"/>
    </location>
</feature>
<evidence type="ECO:0000313" key="3">
    <source>
        <dbReference type="EMBL" id="GAA5514381.1"/>
    </source>
</evidence>
<reference evidence="3 4" key="1">
    <citation type="submission" date="2024-02" db="EMBL/GenBank/DDBJ databases">
        <title>Deinococcus carri NBRC 110142.</title>
        <authorList>
            <person name="Ichikawa N."/>
            <person name="Katano-Makiyama Y."/>
            <person name="Hidaka K."/>
        </authorList>
    </citation>
    <scope>NUCLEOTIDE SEQUENCE [LARGE SCALE GENOMIC DNA]</scope>
    <source>
        <strain evidence="3 4">NBRC 110142</strain>
    </source>
</reference>
<evidence type="ECO:0000256" key="1">
    <source>
        <dbReference type="SAM" id="SignalP"/>
    </source>
</evidence>
<feature type="signal peptide" evidence="1">
    <location>
        <begin position="1"/>
        <end position="23"/>
    </location>
</feature>
<accession>A0ABP9WAL3</accession>
<sequence length="325" mass="35443">MPRALLVAATLLLSACVPTLQTAVDPARLPAATDYGPHAFPMEWWYVSGFLPEEGLAFHWAQFQVRAANVPVPVMISHLALTDLRTGQVTFLEQSPGLGQAAFPPLKLGQGNWRLEQQGTDFRLNAGPLDLTLHPLKGPVLHPPGYSGSAETGLLYYQGVTRLALSGQVAGRSVQGQAWLDHQWGNQIPGRAALWDWFSVQLRGGDDLMVYRVRTPDGRVVQTVGSIVDARGNARPATNLTVEPGRTWQSAGGRTYTLSWHLRADEFDLTAEAVRDEQELLSRTTNIAYWEGPIRVMGTWGGQPETGQGMLEVVGGLLQPPAKPQ</sequence>
<evidence type="ECO:0000259" key="2">
    <source>
        <dbReference type="Pfam" id="PF07143"/>
    </source>
</evidence>
<name>A0ABP9WAL3_9DEIO</name>
<dbReference type="Gene3D" id="2.40.370.10">
    <property type="entry name" value="AttH-like domain"/>
    <property type="match status" value="2"/>
</dbReference>
<proteinExistence type="predicted"/>
<keyword evidence="4" id="KW-1185">Reference proteome</keyword>
<comment type="caution">
    <text evidence="3">The sequence shown here is derived from an EMBL/GenBank/DDBJ whole genome shotgun (WGS) entry which is preliminary data.</text>
</comment>
<dbReference type="PANTHER" id="PTHR38591:SF1">
    <property type="entry name" value="BLL1000 PROTEIN"/>
    <property type="match status" value="1"/>
</dbReference>
<feature type="chain" id="PRO_5045943572" description="AttH domain-containing protein" evidence="1">
    <location>
        <begin position="24"/>
        <end position="325"/>
    </location>
</feature>
<organism evidence="3 4">
    <name type="scientific">Deinococcus carri</name>
    <dbReference type="NCBI Taxonomy" id="1211323"/>
    <lineage>
        <taxon>Bacteria</taxon>
        <taxon>Thermotogati</taxon>
        <taxon>Deinococcota</taxon>
        <taxon>Deinococci</taxon>
        <taxon>Deinococcales</taxon>
        <taxon>Deinococcaceae</taxon>
        <taxon>Deinococcus</taxon>
    </lineage>
</organism>
<dbReference type="Proteomes" id="UP001401887">
    <property type="component" value="Unassembled WGS sequence"/>
</dbReference>
<dbReference type="InterPro" id="IPR010791">
    <property type="entry name" value="AttH_dom"/>
</dbReference>
<dbReference type="RefSeq" id="WP_345467003.1">
    <property type="nucleotide sequence ID" value="NZ_BAABRP010000017.1"/>
</dbReference>
<keyword evidence="1" id="KW-0732">Signal</keyword>